<name>A0A803LL05_CHEQI</name>
<dbReference type="PANTHER" id="PTHR36482">
    <property type="entry name" value="OSJNBA0024J22.15 PROTEIN"/>
    <property type="match status" value="1"/>
</dbReference>
<reference evidence="1" key="2">
    <citation type="submission" date="2021-03" db="UniProtKB">
        <authorList>
            <consortium name="EnsemblPlants"/>
        </authorList>
    </citation>
    <scope>IDENTIFICATION</scope>
</reference>
<evidence type="ECO:0008006" key="3">
    <source>
        <dbReference type="Google" id="ProtNLM"/>
    </source>
</evidence>
<proteinExistence type="predicted"/>
<dbReference type="SMR" id="A0A803LL05"/>
<dbReference type="InterPro" id="IPR053085">
    <property type="entry name" value="Jasmonate-induced_protein"/>
</dbReference>
<sequence>MGSAVFGSPVTMAMLREMPEYKGSNSIGQKDLAKVALEKVNAEGKAANARNFVEKLQSRFGADYVSTMCLVYNATGDNMTYVVTHDWHGRLCESAYPVIIANGQWGAFLHGQYYGNDDRESRAGIVYSALNNQGEERHWFLGFDSTTQGAYNKVYVEIREAGHYDLENTGAWYALNNLLGDGKLVHKAYEEGGFISGSIGNTAKPIFEAVLTCLNP</sequence>
<dbReference type="AlphaFoldDB" id="A0A803LL05"/>
<dbReference type="Gramene" id="AUR62014652-RA">
    <property type="protein sequence ID" value="AUR62014652-RA:cds"/>
    <property type="gene ID" value="AUR62014652"/>
</dbReference>
<dbReference type="Proteomes" id="UP000596660">
    <property type="component" value="Unplaced"/>
</dbReference>
<reference evidence="1" key="1">
    <citation type="journal article" date="2017" name="Nature">
        <title>The genome of Chenopodium quinoa.</title>
        <authorList>
            <person name="Jarvis D.E."/>
            <person name="Ho Y.S."/>
            <person name="Lightfoot D.J."/>
            <person name="Schmoeckel S.M."/>
            <person name="Li B."/>
            <person name="Borm T.J.A."/>
            <person name="Ohyanagi H."/>
            <person name="Mineta K."/>
            <person name="Michell C.T."/>
            <person name="Saber N."/>
            <person name="Kharbatia N.M."/>
            <person name="Rupper R.R."/>
            <person name="Sharp A.R."/>
            <person name="Dally N."/>
            <person name="Boughton B.A."/>
            <person name="Woo Y.H."/>
            <person name="Gao G."/>
            <person name="Schijlen E.G.W.M."/>
            <person name="Guo X."/>
            <person name="Momin A.A."/>
            <person name="Negrao S."/>
            <person name="Al-Babili S."/>
            <person name="Gehring C."/>
            <person name="Roessner U."/>
            <person name="Jung C."/>
            <person name="Murphy K."/>
            <person name="Arold S.T."/>
            <person name="Gojobori T."/>
            <person name="van der Linden C.G."/>
            <person name="van Loo E.N."/>
            <person name="Jellen E.N."/>
            <person name="Maughan P.J."/>
            <person name="Tester M."/>
        </authorList>
    </citation>
    <scope>NUCLEOTIDE SEQUENCE [LARGE SCALE GENOMIC DNA]</scope>
    <source>
        <strain evidence="1">cv. PI 614886</strain>
    </source>
</reference>
<dbReference type="OrthoDB" id="2617878at2759"/>
<keyword evidence="2" id="KW-1185">Reference proteome</keyword>
<dbReference type="Pfam" id="PF21230">
    <property type="entry name" value="Nakanori"/>
    <property type="match status" value="1"/>
</dbReference>
<accession>A0A803LL05</accession>
<organism evidence="1 2">
    <name type="scientific">Chenopodium quinoa</name>
    <name type="common">Quinoa</name>
    <dbReference type="NCBI Taxonomy" id="63459"/>
    <lineage>
        <taxon>Eukaryota</taxon>
        <taxon>Viridiplantae</taxon>
        <taxon>Streptophyta</taxon>
        <taxon>Embryophyta</taxon>
        <taxon>Tracheophyta</taxon>
        <taxon>Spermatophyta</taxon>
        <taxon>Magnoliopsida</taxon>
        <taxon>eudicotyledons</taxon>
        <taxon>Gunneridae</taxon>
        <taxon>Pentapetalae</taxon>
        <taxon>Caryophyllales</taxon>
        <taxon>Chenopodiaceae</taxon>
        <taxon>Chenopodioideae</taxon>
        <taxon>Atripliceae</taxon>
        <taxon>Chenopodium</taxon>
    </lineage>
</organism>
<evidence type="ECO:0000313" key="2">
    <source>
        <dbReference type="Proteomes" id="UP000596660"/>
    </source>
</evidence>
<dbReference type="EnsemblPlants" id="AUR62014652-RA">
    <property type="protein sequence ID" value="AUR62014652-RA:cds"/>
    <property type="gene ID" value="AUR62014652"/>
</dbReference>
<dbReference type="RefSeq" id="XP_021726283.1">
    <property type="nucleotide sequence ID" value="XM_021870591.1"/>
</dbReference>
<dbReference type="InterPro" id="IPR049065">
    <property type="entry name" value="Nakanori"/>
</dbReference>
<evidence type="ECO:0000313" key="1">
    <source>
        <dbReference type="EnsemblPlants" id="AUR62014652-RA:cds"/>
    </source>
</evidence>
<dbReference type="PANTHER" id="PTHR36482:SF5">
    <property type="entry name" value="23 KDA JASMONATE-INDUCED PROTEIN-LIKE"/>
    <property type="match status" value="1"/>
</dbReference>
<protein>
    <recommendedName>
        <fullName evidence="3">23 kDa jasmonate-induced protein-like</fullName>
    </recommendedName>
</protein>
<gene>
    <name evidence="1" type="primary">LOC110693474</name>
</gene>
<dbReference type="GeneID" id="110693474"/>
<dbReference type="KEGG" id="cqi:110693474"/>